<evidence type="ECO:0000256" key="6">
    <source>
        <dbReference type="SAM" id="Phobius"/>
    </source>
</evidence>
<evidence type="ECO:0000313" key="7">
    <source>
        <dbReference type="EMBL" id="QTR45454.1"/>
    </source>
</evidence>
<dbReference type="InterPro" id="IPR021147">
    <property type="entry name" value="DUF697"/>
</dbReference>
<evidence type="ECO:0000256" key="3">
    <source>
        <dbReference type="ARBA" id="ARBA00022989"/>
    </source>
</evidence>
<dbReference type="Pfam" id="PF05128">
    <property type="entry name" value="DUF697"/>
    <property type="match status" value="1"/>
</dbReference>
<evidence type="ECO:0000256" key="2">
    <source>
        <dbReference type="ARBA" id="ARBA00022692"/>
    </source>
</evidence>
<feature type="coiled-coil region" evidence="5">
    <location>
        <begin position="23"/>
        <end position="50"/>
    </location>
</feature>
<keyword evidence="8" id="KW-1185">Reference proteome</keyword>
<evidence type="ECO:0000313" key="8">
    <source>
        <dbReference type="Proteomes" id="UP000672039"/>
    </source>
</evidence>
<keyword evidence="4 6" id="KW-0472">Membrane</keyword>
<evidence type="ECO:0000256" key="5">
    <source>
        <dbReference type="SAM" id="Coils"/>
    </source>
</evidence>
<proteinExistence type="predicted"/>
<dbReference type="EMBL" id="CP072801">
    <property type="protein sequence ID" value="QTR45454.1"/>
    <property type="molecule type" value="Genomic_DNA"/>
</dbReference>
<dbReference type="RefSeq" id="WP_210221865.1">
    <property type="nucleotide sequence ID" value="NZ_CP072801.1"/>
</dbReference>
<keyword evidence="3 6" id="KW-1133">Transmembrane helix</keyword>
<feature type="transmembrane region" description="Helical" evidence="6">
    <location>
        <begin position="130"/>
        <end position="150"/>
    </location>
</feature>
<sequence length="199" mass="21665">MNTETITLVDGEAVLSRQQAALLDELTTRLSHMQDELSTKNRAIREQEADRIVNNHVLAGSALGLVPLPLFDLVALSGTQHNMLEQLCQHYGVAFDRHKVRAVLLAVLGGSLPTLALLGMGSAFKFVPGIGTLGGNASLTLLGGAITYAVGQSFIKHFRAGGTLDDVNANKLRSFFRKEFSRGKRFIQQRTRLRLAAVR</sequence>
<organism evidence="7 8">
    <name type="scientific">Thiothrix litoralis</name>
    <dbReference type="NCBI Taxonomy" id="2891210"/>
    <lineage>
        <taxon>Bacteria</taxon>
        <taxon>Pseudomonadati</taxon>
        <taxon>Pseudomonadota</taxon>
        <taxon>Gammaproteobacteria</taxon>
        <taxon>Thiotrichales</taxon>
        <taxon>Thiotrichaceae</taxon>
        <taxon>Thiothrix</taxon>
    </lineage>
</organism>
<gene>
    <name evidence="7" type="ORF">J9253_15800</name>
</gene>
<protein>
    <submittedName>
        <fullName evidence="7">DUF697 domain-containing protein</fullName>
    </submittedName>
</protein>
<evidence type="ECO:0000256" key="4">
    <source>
        <dbReference type="ARBA" id="ARBA00023136"/>
    </source>
</evidence>
<name>A0ABX7WPA4_9GAMM</name>
<keyword evidence="5" id="KW-0175">Coiled coil</keyword>
<dbReference type="Proteomes" id="UP000672039">
    <property type="component" value="Chromosome"/>
</dbReference>
<keyword evidence="2 6" id="KW-0812">Transmembrane</keyword>
<comment type="subcellular location">
    <subcellularLocation>
        <location evidence="1">Membrane</location>
        <topology evidence="1">Multi-pass membrane protein</topology>
    </subcellularLocation>
</comment>
<evidence type="ECO:0000256" key="1">
    <source>
        <dbReference type="ARBA" id="ARBA00004141"/>
    </source>
</evidence>
<accession>A0ABX7WPA4</accession>
<feature type="transmembrane region" description="Helical" evidence="6">
    <location>
        <begin position="102"/>
        <end position="124"/>
    </location>
</feature>
<reference evidence="7 8" key="1">
    <citation type="submission" date="2021-04" db="EMBL/GenBank/DDBJ databases">
        <title>Genomics, taxonomy and metabolism of representatives of sulfur bacteria of the genus Thiothrix: Thiothrix fructosivorans QT, Thiothrix unzii A1T and three new species, Thiothrix subterranea sp. nov., Thiothrix litoralis sp. nov. and 'Candidatus Thiothrix anitrata' sp. nov.</title>
        <authorList>
            <person name="Ravin N.V."/>
            <person name="Smolyakov D."/>
            <person name="Rudenko T.S."/>
            <person name="Mardanov A.V."/>
            <person name="Beletsky A.V."/>
            <person name="Markov N.D."/>
            <person name="Fomenkov A.I."/>
            <person name="Roberts R.J."/>
            <person name="Karnachuk O.V."/>
            <person name="Novikov A."/>
            <person name="Grabovich M.Y."/>
        </authorList>
    </citation>
    <scope>NUCLEOTIDE SEQUENCE [LARGE SCALE GENOMIC DNA]</scope>
    <source>
        <strain evidence="7 8">AS</strain>
    </source>
</reference>